<sequence length="389" mass="41958">MRCRFIAFSLGALFAVGAVAAPPYSGTVFLDPDIILASDPSAFAGLTPAGRGQRQMFDRRVNVFASFDAYLFQAAYSDGASVEVQVNPEFGSASDAQTVAGFYAHAIGQLPRALRERLRTVWIHKGDEAFGGGNDNLLIHTGSIAAQYLADGILEEVLLHEAVHTSLDPAHAAAPGWLAAQQADGDFISTYGRDFPGREDLAESFLPWFAARHRPERIDTTLRDNVARVMPARSAYFEGLNLDLRPTVTDAASNDQYWISGVGRFEGPTLIVDEAASTFGTEFGAGFDAARVRYADWGSLQIRFTSCSGAVLEYAATDPRFGSGGYPLSRLPSAAQRRCESQGFANVSGKDWIVGAWFGGDTRSGEGLLLEVLEGDVPFVAWFTYGAPR</sequence>
<protein>
    <submittedName>
        <fullName evidence="2">Uncharacterized protein</fullName>
    </submittedName>
</protein>
<dbReference type="RefSeq" id="WP_248205440.1">
    <property type="nucleotide sequence ID" value="NZ_JALNMH010000002.1"/>
</dbReference>
<feature type="signal peptide" evidence="1">
    <location>
        <begin position="1"/>
        <end position="20"/>
    </location>
</feature>
<dbReference type="EMBL" id="JALNMH010000002">
    <property type="protein sequence ID" value="MCK7592874.1"/>
    <property type="molecule type" value="Genomic_DNA"/>
</dbReference>
<gene>
    <name evidence="2" type="ORF">M0G41_04230</name>
</gene>
<comment type="caution">
    <text evidence="2">The sequence shown here is derived from an EMBL/GenBank/DDBJ whole genome shotgun (WGS) entry which is preliminary data.</text>
</comment>
<reference evidence="2" key="1">
    <citation type="submission" date="2022-04" db="EMBL/GenBank/DDBJ databases">
        <title>Lysobacter sp. CAU 1642 isolated from sea sand.</title>
        <authorList>
            <person name="Kim W."/>
        </authorList>
    </citation>
    <scope>NUCLEOTIDE SEQUENCE</scope>
    <source>
        <strain evidence="2">CAU 1642</strain>
    </source>
</reference>
<keyword evidence="1" id="KW-0732">Signal</keyword>
<dbReference type="Proteomes" id="UP001431449">
    <property type="component" value="Unassembled WGS sequence"/>
</dbReference>
<evidence type="ECO:0000256" key="1">
    <source>
        <dbReference type="SAM" id="SignalP"/>
    </source>
</evidence>
<keyword evidence="3" id="KW-1185">Reference proteome</keyword>
<evidence type="ECO:0000313" key="2">
    <source>
        <dbReference type="EMBL" id="MCK7592874.1"/>
    </source>
</evidence>
<evidence type="ECO:0000313" key="3">
    <source>
        <dbReference type="Proteomes" id="UP001431449"/>
    </source>
</evidence>
<accession>A0ABT0GFB6</accession>
<feature type="chain" id="PRO_5046939219" evidence="1">
    <location>
        <begin position="21"/>
        <end position="389"/>
    </location>
</feature>
<organism evidence="2 3">
    <name type="scientific">Pseudomarimonas salicorniae</name>
    <dbReference type="NCBI Taxonomy" id="2933270"/>
    <lineage>
        <taxon>Bacteria</taxon>
        <taxon>Pseudomonadati</taxon>
        <taxon>Pseudomonadota</taxon>
        <taxon>Gammaproteobacteria</taxon>
        <taxon>Lysobacterales</taxon>
        <taxon>Lysobacteraceae</taxon>
        <taxon>Pseudomarimonas</taxon>
    </lineage>
</organism>
<name>A0ABT0GFB6_9GAMM</name>
<proteinExistence type="predicted"/>